<dbReference type="EMBL" id="PVNG01000006">
    <property type="protein sequence ID" value="PRX66318.1"/>
    <property type="molecule type" value="Genomic_DNA"/>
</dbReference>
<dbReference type="OrthoDB" id="465673at2"/>
<dbReference type="GO" id="GO:0005509">
    <property type="term" value="F:calcium ion binding"/>
    <property type="evidence" value="ECO:0007669"/>
    <property type="project" value="InterPro"/>
</dbReference>
<sequence>MAFSAADRLRMRFELLDVNGSGTLTSADFELYAARVCRVLGVPAGAPAAQALSEGCRRFWTGLAAAADLDRDGQVSYAEYRAFSHDDIWFAEYGEAYVAAVSTVCDLDDDGLIERDHFLGLHSAAGFPLSYTVKLFDDLDGGGTGRVSTAGFAAFLREFYTGAGELL</sequence>
<dbReference type="InterPro" id="IPR011992">
    <property type="entry name" value="EF-hand-dom_pair"/>
</dbReference>
<dbReference type="SUPFAM" id="SSF47473">
    <property type="entry name" value="EF-hand"/>
    <property type="match status" value="1"/>
</dbReference>
<dbReference type="Gene3D" id="1.10.238.10">
    <property type="entry name" value="EF-hand"/>
    <property type="match status" value="1"/>
</dbReference>
<proteinExistence type="predicted"/>
<dbReference type="InterPro" id="IPR018247">
    <property type="entry name" value="EF_Hand_1_Ca_BS"/>
</dbReference>
<reference evidence="2 3" key="1">
    <citation type="submission" date="2018-03" db="EMBL/GenBank/DDBJ databases">
        <title>Genomic Encyclopedia of Type Strains, Phase III (KMG-III): the genomes of soil and plant-associated and newly described type strains.</title>
        <authorList>
            <person name="Whitman W."/>
        </authorList>
    </citation>
    <scope>NUCLEOTIDE SEQUENCE [LARGE SCALE GENOMIC DNA]</scope>
    <source>
        <strain evidence="2 3">CGMCC 4.7104</strain>
    </source>
</reference>
<dbReference type="AlphaFoldDB" id="A0A2T0N2U2"/>
<dbReference type="InterPro" id="IPR002048">
    <property type="entry name" value="EF_hand_dom"/>
</dbReference>
<name>A0A2T0N2U2_9ACTN</name>
<accession>A0A2T0N2U2</accession>
<evidence type="ECO:0000313" key="3">
    <source>
        <dbReference type="Proteomes" id="UP000238312"/>
    </source>
</evidence>
<dbReference type="Proteomes" id="UP000238312">
    <property type="component" value="Unassembled WGS sequence"/>
</dbReference>
<gene>
    <name evidence="2" type="ORF">B0I32_106458</name>
</gene>
<comment type="caution">
    <text evidence="2">The sequence shown here is derived from an EMBL/GenBank/DDBJ whole genome shotgun (WGS) entry which is preliminary data.</text>
</comment>
<evidence type="ECO:0000313" key="2">
    <source>
        <dbReference type="EMBL" id="PRX66318.1"/>
    </source>
</evidence>
<dbReference type="PROSITE" id="PS50222">
    <property type="entry name" value="EF_HAND_2"/>
    <property type="match status" value="1"/>
</dbReference>
<keyword evidence="3" id="KW-1185">Reference proteome</keyword>
<dbReference type="RefSeq" id="WP_106240080.1">
    <property type="nucleotide sequence ID" value="NZ_JBFAIB010000028.1"/>
</dbReference>
<dbReference type="Pfam" id="PF13202">
    <property type="entry name" value="EF-hand_5"/>
    <property type="match status" value="2"/>
</dbReference>
<dbReference type="PROSITE" id="PS00018">
    <property type="entry name" value="EF_HAND_1"/>
    <property type="match status" value="2"/>
</dbReference>
<protein>
    <submittedName>
        <fullName evidence="2">EF hand domain-containing protein</fullName>
    </submittedName>
</protein>
<organism evidence="2 3">
    <name type="scientific">Nonomuraea fuscirosea</name>
    <dbReference type="NCBI Taxonomy" id="1291556"/>
    <lineage>
        <taxon>Bacteria</taxon>
        <taxon>Bacillati</taxon>
        <taxon>Actinomycetota</taxon>
        <taxon>Actinomycetes</taxon>
        <taxon>Streptosporangiales</taxon>
        <taxon>Streptosporangiaceae</taxon>
        <taxon>Nonomuraea</taxon>
    </lineage>
</organism>
<feature type="domain" description="EF-hand" evidence="1">
    <location>
        <begin position="4"/>
        <end position="39"/>
    </location>
</feature>
<evidence type="ECO:0000259" key="1">
    <source>
        <dbReference type="PROSITE" id="PS50222"/>
    </source>
</evidence>